<evidence type="ECO:0000256" key="14">
    <source>
        <dbReference type="ARBA" id="ARBA00023180"/>
    </source>
</evidence>
<keyword evidence="11 20" id="KW-0472">Membrane</keyword>
<dbReference type="InterPro" id="IPR000742">
    <property type="entry name" value="EGF"/>
</dbReference>
<dbReference type="PROSITE" id="PS50927">
    <property type="entry name" value="BULB_LECTIN"/>
    <property type="match status" value="1"/>
</dbReference>
<dbReference type="FunFam" id="2.90.10.10:FF:000007">
    <property type="entry name" value="Serine/threonine-protein kinase"/>
    <property type="match status" value="1"/>
</dbReference>
<dbReference type="EC" id="2.7.11.1" evidence="17"/>
<feature type="domain" description="EGF-like" evidence="22">
    <location>
        <begin position="286"/>
        <end position="322"/>
    </location>
</feature>
<evidence type="ECO:0000256" key="4">
    <source>
        <dbReference type="ARBA" id="ARBA00022679"/>
    </source>
</evidence>
<feature type="domain" description="Bulb-type lectin" evidence="23">
    <location>
        <begin position="25"/>
        <end position="153"/>
    </location>
</feature>
<protein>
    <recommendedName>
        <fullName evidence="17">Receptor-like serine/threonine-protein kinase</fullName>
        <ecNumber evidence="17">2.7.11.1</ecNumber>
    </recommendedName>
</protein>
<dbReference type="SUPFAM" id="SSF56112">
    <property type="entry name" value="Protein kinase-like (PK-like)"/>
    <property type="match status" value="1"/>
</dbReference>
<accession>A0A822Y2S2</accession>
<evidence type="ECO:0000259" key="22">
    <source>
        <dbReference type="PROSITE" id="PS50026"/>
    </source>
</evidence>
<keyword evidence="10 20" id="KW-1133">Transmembrane helix</keyword>
<feature type="domain" description="Protein kinase" evidence="21">
    <location>
        <begin position="516"/>
        <end position="810"/>
    </location>
</feature>
<dbReference type="Gene3D" id="1.10.510.10">
    <property type="entry name" value="Transferase(Phosphotransferase) domain 1"/>
    <property type="match status" value="1"/>
</dbReference>
<dbReference type="InterPro" id="IPR003609">
    <property type="entry name" value="Pan_app"/>
</dbReference>
<dbReference type="Pfam" id="PF00954">
    <property type="entry name" value="S_locus_glycop"/>
    <property type="match status" value="1"/>
</dbReference>
<comment type="similarity">
    <text evidence="17">Belongs to the protein kinase superfamily. Ser/Thr protein kinase family.</text>
</comment>
<feature type="domain" description="Apple" evidence="24">
    <location>
        <begin position="336"/>
        <end position="415"/>
    </location>
</feature>
<dbReference type="PROSITE" id="PS00108">
    <property type="entry name" value="PROTEIN_KINASE_ST"/>
    <property type="match status" value="1"/>
</dbReference>
<evidence type="ECO:0000256" key="9">
    <source>
        <dbReference type="ARBA" id="ARBA00022840"/>
    </source>
</evidence>
<dbReference type="GO" id="GO:0048544">
    <property type="term" value="P:recognition of pollen"/>
    <property type="evidence" value="ECO:0007669"/>
    <property type="project" value="InterPro"/>
</dbReference>
<dbReference type="InterPro" id="IPR036426">
    <property type="entry name" value="Bulb-type_lectin_dom_sf"/>
</dbReference>
<name>A0A822Y2S2_NELNU</name>
<dbReference type="SMART" id="SM00220">
    <property type="entry name" value="S_TKc"/>
    <property type="match status" value="1"/>
</dbReference>
<evidence type="ECO:0000256" key="3">
    <source>
        <dbReference type="ARBA" id="ARBA00022536"/>
    </source>
</evidence>
<dbReference type="PIRSF" id="PIRSF000641">
    <property type="entry name" value="SRK"/>
    <property type="match status" value="1"/>
</dbReference>
<keyword evidence="14" id="KW-0325">Glycoprotein</keyword>
<keyword evidence="26" id="KW-1185">Reference proteome</keyword>
<dbReference type="GO" id="GO:0004674">
    <property type="term" value="F:protein serine/threonine kinase activity"/>
    <property type="evidence" value="ECO:0007669"/>
    <property type="project" value="UniProtKB-KW"/>
</dbReference>
<dbReference type="GO" id="GO:0016020">
    <property type="term" value="C:membrane"/>
    <property type="evidence" value="ECO:0007669"/>
    <property type="project" value="UniProtKB-SubCell"/>
</dbReference>
<dbReference type="PROSITE" id="PS50011">
    <property type="entry name" value="PROTEIN_KINASE_DOM"/>
    <property type="match status" value="1"/>
</dbReference>
<dbReference type="InterPro" id="IPR000719">
    <property type="entry name" value="Prot_kinase_dom"/>
</dbReference>
<dbReference type="FunFam" id="1.10.510.10:FF:000302">
    <property type="entry name" value="Serine/threonine-protein kinase"/>
    <property type="match status" value="1"/>
</dbReference>
<dbReference type="InterPro" id="IPR011009">
    <property type="entry name" value="Kinase-like_dom_sf"/>
</dbReference>
<dbReference type="Gene3D" id="2.90.10.10">
    <property type="entry name" value="Bulb-type lectin domain"/>
    <property type="match status" value="1"/>
</dbReference>
<sequence length="818" mass="92919">MRHLIPRCPVIPFSLLFGVFFYSSFASSTPRSYLSRHSSLSVEDFASDVLISPDKWFTCGFYPVGTNAYSFSIWYTNLTDKSVVWMANRDRPVNGRRSKVLLRRDGKMVLTDADGSIVWSTNTTGTGVKAELLNTGNLVLRDRYGNISWQSFDSPTDTLLPLQLLTKNTRLISAKAKGQYSSGYYILYFDNDNVLRLMYEGPDITSVYWPNPEMGVFRNNRTSYNRSRIAVLDEMGSFSSSDNTGFYASDLSYGIRRRLTMDYDGNLRLYSLNESARLWVVTWESLPQHCIARGLCGKNGICVYTPEATCSCLPGYRRSDPSNWNKGCEPMFKRSCDNPQDVQFVELLHTEFSGFDFNLAYSIPLESCKELCFNMCSCEAFTYRISGDPFCYLKASLFNGYSTPNFPGSVYLKLPKSLKISETSTHIGSSKLTCGTNSTEPLVSQSGNYKLKNKTTWIYLYSFALSIGVIEALIIALGWWLFFSRNEMSRLMKDGYRVMFSQFRKFTYAELNKATKKFKDELGRGGSGAVYKGVLGDNRVVAVKKLGDVIEGAEEFWAEVSTFGRINHMNVVRMWGFCVEETHRLLVYDYVENGSLDKHLFSNAIICRNSKTSFLNWTDRFRIAIGTAKGLAYLHHECLEWVIHCDVKPENILLDKDFEPKIADFGLSKFSQRGGSGSEFSRIRGTKGYMAPEWALNLPITAMVDVYSYGVVLLEIVKGTRLFNWVVVDGEEEAEITRFLKMVKKKIESTEDAWVEDIVDPRLQGQFNRNQAVMMIKIGISCVEEDRSKRPTMDMVVQALIECEDDEPEIFTASNSIL</sequence>
<evidence type="ECO:0000256" key="10">
    <source>
        <dbReference type="ARBA" id="ARBA00022989"/>
    </source>
</evidence>
<dbReference type="PANTHER" id="PTHR47974">
    <property type="entry name" value="OS07G0415500 PROTEIN"/>
    <property type="match status" value="1"/>
</dbReference>
<dbReference type="InterPro" id="IPR024171">
    <property type="entry name" value="SRK-like_kinase"/>
</dbReference>
<evidence type="ECO:0000256" key="16">
    <source>
        <dbReference type="ARBA" id="ARBA00048679"/>
    </source>
</evidence>
<dbReference type="InterPro" id="IPR008271">
    <property type="entry name" value="Ser/Thr_kinase_AS"/>
</dbReference>
<dbReference type="PROSITE" id="PS00107">
    <property type="entry name" value="PROTEIN_KINASE_ATP"/>
    <property type="match status" value="1"/>
</dbReference>
<dbReference type="InterPro" id="IPR000858">
    <property type="entry name" value="S_locus_glycoprot_dom"/>
</dbReference>
<gene>
    <name evidence="25" type="ORF">HUJ06_028020</name>
</gene>
<evidence type="ECO:0000256" key="13">
    <source>
        <dbReference type="ARBA" id="ARBA00023170"/>
    </source>
</evidence>
<dbReference type="PROSITE" id="PS50026">
    <property type="entry name" value="EGF_3"/>
    <property type="match status" value="1"/>
</dbReference>
<keyword evidence="6" id="KW-0732">Signal</keyword>
<evidence type="ECO:0000256" key="2">
    <source>
        <dbReference type="ARBA" id="ARBA00022527"/>
    </source>
</evidence>
<evidence type="ECO:0000313" key="25">
    <source>
        <dbReference type="EMBL" id="DAD26552.1"/>
    </source>
</evidence>
<keyword evidence="3 18" id="KW-0245">EGF-like domain</keyword>
<dbReference type="SMART" id="SM00108">
    <property type="entry name" value="B_lectin"/>
    <property type="match status" value="1"/>
</dbReference>
<keyword evidence="9 17" id="KW-0067">ATP-binding</keyword>
<dbReference type="AlphaFoldDB" id="A0A822Y2S2"/>
<dbReference type="FunFam" id="3.30.200.20:FF:000059">
    <property type="entry name" value="S-receptor-like serine/threonine-protein kinase"/>
    <property type="match status" value="1"/>
</dbReference>
<evidence type="ECO:0000256" key="7">
    <source>
        <dbReference type="ARBA" id="ARBA00022741"/>
    </source>
</evidence>
<comment type="caution">
    <text evidence="18">Lacks conserved residue(s) required for the propagation of feature annotation.</text>
</comment>
<keyword evidence="13" id="KW-0675">Receptor</keyword>
<dbReference type="PANTHER" id="PTHR47974:SF4">
    <property type="entry name" value="RECEPTOR-LIKE SERINE_THREONINE-PROTEIN KINASE"/>
    <property type="match status" value="1"/>
</dbReference>
<comment type="catalytic activity">
    <reaction evidence="16 17">
        <text>L-seryl-[protein] + ATP = O-phospho-L-seryl-[protein] + ADP + H(+)</text>
        <dbReference type="Rhea" id="RHEA:17989"/>
        <dbReference type="Rhea" id="RHEA-COMP:9863"/>
        <dbReference type="Rhea" id="RHEA-COMP:11604"/>
        <dbReference type="ChEBI" id="CHEBI:15378"/>
        <dbReference type="ChEBI" id="CHEBI:29999"/>
        <dbReference type="ChEBI" id="CHEBI:30616"/>
        <dbReference type="ChEBI" id="CHEBI:83421"/>
        <dbReference type="ChEBI" id="CHEBI:456216"/>
        <dbReference type="EC" id="2.7.11.1"/>
    </reaction>
</comment>
<evidence type="ECO:0000259" key="21">
    <source>
        <dbReference type="PROSITE" id="PS50011"/>
    </source>
</evidence>
<feature type="binding site" evidence="19">
    <location>
        <position position="545"/>
    </location>
    <ligand>
        <name>ATP</name>
        <dbReference type="ChEBI" id="CHEBI:30616"/>
    </ligand>
</feature>
<organism evidence="25 26">
    <name type="scientific">Nelumbo nucifera</name>
    <name type="common">Sacred lotus</name>
    <dbReference type="NCBI Taxonomy" id="4432"/>
    <lineage>
        <taxon>Eukaryota</taxon>
        <taxon>Viridiplantae</taxon>
        <taxon>Streptophyta</taxon>
        <taxon>Embryophyta</taxon>
        <taxon>Tracheophyta</taxon>
        <taxon>Spermatophyta</taxon>
        <taxon>Magnoliopsida</taxon>
        <taxon>Proteales</taxon>
        <taxon>Nelumbonaceae</taxon>
        <taxon>Nelumbo</taxon>
    </lineage>
</organism>
<keyword evidence="7 17" id="KW-0547">Nucleotide-binding</keyword>
<dbReference type="PROSITE" id="PS50948">
    <property type="entry name" value="PAN"/>
    <property type="match status" value="1"/>
</dbReference>
<evidence type="ECO:0000256" key="8">
    <source>
        <dbReference type="ARBA" id="ARBA00022777"/>
    </source>
</evidence>
<evidence type="ECO:0000259" key="23">
    <source>
        <dbReference type="PROSITE" id="PS50927"/>
    </source>
</evidence>
<dbReference type="Pfam" id="PF00069">
    <property type="entry name" value="Pkinase"/>
    <property type="match status" value="1"/>
</dbReference>
<dbReference type="CDD" id="cd01098">
    <property type="entry name" value="PAN_AP_plant"/>
    <property type="match status" value="1"/>
</dbReference>
<evidence type="ECO:0000256" key="20">
    <source>
        <dbReference type="SAM" id="Phobius"/>
    </source>
</evidence>
<keyword evidence="12" id="KW-1015">Disulfide bond</keyword>
<evidence type="ECO:0000256" key="11">
    <source>
        <dbReference type="ARBA" id="ARBA00023136"/>
    </source>
</evidence>
<dbReference type="GO" id="GO:0005524">
    <property type="term" value="F:ATP binding"/>
    <property type="evidence" value="ECO:0007669"/>
    <property type="project" value="UniProtKB-UniRule"/>
</dbReference>
<dbReference type="CDD" id="cd14066">
    <property type="entry name" value="STKc_IRAK"/>
    <property type="match status" value="1"/>
</dbReference>
<dbReference type="InterPro" id="IPR001480">
    <property type="entry name" value="Bulb-type_lectin_dom"/>
</dbReference>
<evidence type="ECO:0000313" key="26">
    <source>
        <dbReference type="Proteomes" id="UP000607653"/>
    </source>
</evidence>
<evidence type="ECO:0000256" key="15">
    <source>
        <dbReference type="ARBA" id="ARBA00047899"/>
    </source>
</evidence>
<keyword evidence="2 17" id="KW-0723">Serine/threonine-protein kinase</keyword>
<comment type="subcellular location">
    <subcellularLocation>
        <location evidence="1">Membrane</location>
        <topology evidence="1">Single-pass type I membrane protein</topology>
    </subcellularLocation>
</comment>
<dbReference type="Gene3D" id="3.30.200.20">
    <property type="entry name" value="Phosphorylase Kinase, domain 1"/>
    <property type="match status" value="1"/>
</dbReference>
<evidence type="ECO:0000256" key="6">
    <source>
        <dbReference type="ARBA" id="ARBA00022729"/>
    </source>
</evidence>
<dbReference type="Proteomes" id="UP000607653">
    <property type="component" value="Unassembled WGS sequence"/>
</dbReference>
<feature type="transmembrane region" description="Helical" evidence="20">
    <location>
        <begin position="458"/>
        <end position="483"/>
    </location>
</feature>
<comment type="caution">
    <text evidence="25">The sequence shown here is derived from an EMBL/GenBank/DDBJ whole genome shotgun (WGS) entry which is preliminary data.</text>
</comment>
<proteinExistence type="inferred from homology"/>
<evidence type="ECO:0000256" key="17">
    <source>
        <dbReference type="PIRNR" id="PIRNR000641"/>
    </source>
</evidence>
<evidence type="ECO:0000256" key="1">
    <source>
        <dbReference type="ARBA" id="ARBA00004479"/>
    </source>
</evidence>
<evidence type="ECO:0000256" key="12">
    <source>
        <dbReference type="ARBA" id="ARBA00023157"/>
    </source>
</evidence>
<comment type="catalytic activity">
    <reaction evidence="15 17">
        <text>L-threonyl-[protein] + ATP = O-phospho-L-threonyl-[protein] + ADP + H(+)</text>
        <dbReference type="Rhea" id="RHEA:46608"/>
        <dbReference type="Rhea" id="RHEA-COMP:11060"/>
        <dbReference type="Rhea" id="RHEA-COMP:11605"/>
        <dbReference type="ChEBI" id="CHEBI:15378"/>
        <dbReference type="ChEBI" id="CHEBI:30013"/>
        <dbReference type="ChEBI" id="CHEBI:30616"/>
        <dbReference type="ChEBI" id="CHEBI:61977"/>
        <dbReference type="ChEBI" id="CHEBI:456216"/>
        <dbReference type="EC" id="2.7.11.1"/>
    </reaction>
</comment>
<dbReference type="Pfam" id="PF01453">
    <property type="entry name" value="B_lectin"/>
    <property type="match status" value="1"/>
</dbReference>
<keyword evidence="4 17" id="KW-0808">Transferase</keyword>
<keyword evidence="5 20" id="KW-0812">Transmembrane</keyword>
<dbReference type="CDD" id="cd00053">
    <property type="entry name" value="EGF"/>
    <property type="match status" value="1"/>
</dbReference>
<dbReference type="EMBL" id="DUZY01000002">
    <property type="protein sequence ID" value="DAD26552.1"/>
    <property type="molecule type" value="Genomic_DNA"/>
</dbReference>
<keyword evidence="8 17" id="KW-0418">Kinase</keyword>
<dbReference type="SUPFAM" id="SSF51110">
    <property type="entry name" value="alpha-D-mannose-specific plant lectins"/>
    <property type="match status" value="1"/>
</dbReference>
<evidence type="ECO:0000259" key="24">
    <source>
        <dbReference type="PROSITE" id="PS50948"/>
    </source>
</evidence>
<dbReference type="CDD" id="cd00028">
    <property type="entry name" value="B_lectin"/>
    <property type="match status" value="1"/>
</dbReference>
<evidence type="ECO:0000256" key="5">
    <source>
        <dbReference type="ARBA" id="ARBA00022692"/>
    </source>
</evidence>
<dbReference type="InterPro" id="IPR017441">
    <property type="entry name" value="Protein_kinase_ATP_BS"/>
</dbReference>
<reference evidence="25 26" key="1">
    <citation type="journal article" date="2020" name="Mol. Biol. Evol.">
        <title>Distinct Expression and Methylation Patterns for Genes with Different Fates following a Single Whole-Genome Duplication in Flowering Plants.</title>
        <authorList>
            <person name="Shi T."/>
            <person name="Rahmani R.S."/>
            <person name="Gugger P.F."/>
            <person name="Wang M."/>
            <person name="Li H."/>
            <person name="Zhang Y."/>
            <person name="Li Z."/>
            <person name="Wang Q."/>
            <person name="Van de Peer Y."/>
            <person name="Marchal K."/>
            <person name="Chen J."/>
        </authorList>
    </citation>
    <scope>NUCLEOTIDE SEQUENCE [LARGE SCALE GENOMIC DNA]</scope>
    <source>
        <tissue evidence="25">Leaf</tissue>
    </source>
</reference>
<evidence type="ECO:0000256" key="19">
    <source>
        <dbReference type="PROSITE-ProRule" id="PRU10141"/>
    </source>
</evidence>
<evidence type="ECO:0000256" key="18">
    <source>
        <dbReference type="PROSITE-ProRule" id="PRU00076"/>
    </source>
</evidence>
<dbReference type="SMART" id="SM00473">
    <property type="entry name" value="PAN_AP"/>
    <property type="match status" value="1"/>
</dbReference>